<feature type="chain" id="PRO_5003699645" description="Lipoprotein" evidence="1">
    <location>
        <begin position="23"/>
        <end position="205"/>
    </location>
</feature>
<name>I5BTE6_9BACT</name>
<evidence type="ECO:0000313" key="3">
    <source>
        <dbReference type="Proteomes" id="UP000005551"/>
    </source>
</evidence>
<evidence type="ECO:0000256" key="1">
    <source>
        <dbReference type="SAM" id="SignalP"/>
    </source>
</evidence>
<keyword evidence="3" id="KW-1185">Reference proteome</keyword>
<dbReference type="PROSITE" id="PS51257">
    <property type="entry name" value="PROKAR_LIPOPROTEIN"/>
    <property type="match status" value="1"/>
</dbReference>
<evidence type="ECO:0008006" key="4">
    <source>
        <dbReference type="Google" id="ProtNLM"/>
    </source>
</evidence>
<dbReference type="Proteomes" id="UP000005551">
    <property type="component" value="Unassembled WGS sequence"/>
</dbReference>
<proteinExistence type="predicted"/>
<comment type="caution">
    <text evidence="2">The sequence shown here is derived from an EMBL/GenBank/DDBJ whole genome shotgun (WGS) entry which is preliminary data.</text>
</comment>
<keyword evidence="1" id="KW-0732">Signal</keyword>
<reference evidence="2 3" key="1">
    <citation type="submission" date="2012-05" db="EMBL/GenBank/DDBJ databases">
        <title>Genome sequence of Nitritalea halalkaliphila LW7.</title>
        <authorList>
            <person name="Jangir P.K."/>
            <person name="Singh A."/>
            <person name="Shivaji S."/>
            <person name="Sharma R."/>
        </authorList>
    </citation>
    <scope>NUCLEOTIDE SEQUENCE [LARGE SCALE GENOMIC DNA]</scope>
    <source>
        <strain evidence="2 3">LW7</strain>
    </source>
</reference>
<dbReference type="OrthoDB" id="713689at2"/>
<feature type="signal peptide" evidence="1">
    <location>
        <begin position="1"/>
        <end position="22"/>
    </location>
</feature>
<dbReference type="STRING" id="1189621.A3SI_19241"/>
<accession>I5BTE6</accession>
<gene>
    <name evidence="2" type="ORF">A3SI_19241</name>
</gene>
<organism evidence="2 3">
    <name type="scientific">Nitritalea halalkaliphila LW7</name>
    <dbReference type="NCBI Taxonomy" id="1189621"/>
    <lineage>
        <taxon>Bacteria</taxon>
        <taxon>Pseudomonadati</taxon>
        <taxon>Bacteroidota</taxon>
        <taxon>Cytophagia</taxon>
        <taxon>Cytophagales</taxon>
        <taxon>Cyclobacteriaceae</taxon>
        <taxon>Nitritalea</taxon>
    </lineage>
</organism>
<sequence length="205" mass="22860">MFHMNKLHTLLLAVFMIGLGFACSEAEAPEEENEVEIFTDVELIFTAEDGSHVVRALAEDPTGGLGIDSRFTVEPITLRPNTAYILTFELLNRLVSPVEDVQKEIRDEDDEHQMFFEFTRDVFSDPMGIGNIEDRDGAINYLDFDDNGLPLGLKTRWVTGGPVMGAEFRVWLAHQPGVKSATSTATDGDVDFDITFELNIVAQED</sequence>
<protein>
    <recommendedName>
        <fullName evidence="4">Lipoprotein</fullName>
    </recommendedName>
</protein>
<evidence type="ECO:0000313" key="2">
    <source>
        <dbReference type="EMBL" id="EIM72848.1"/>
    </source>
</evidence>
<dbReference type="AlphaFoldDB" id="I5BTE6"/>
<dbReference type="EMBL" id="AJYA01000074">
    <property type="protein sequence ID" value="EIM72848.1"/>
    <property type="molecule type" value="Genomic_DNA"/>
</dbReference>